<accession>A0A5N5WMY2</accession>
<protein>
    <submittedName>
        <fullName evidence="1">Uncharacterized protein</fullName>
    </submittedName>
</protein>
<gene>
    <name evidence="1" type="ORF">BDV29DRAFT_184372</name>
</gene>
<sequence>MLSSSGRKKSPMYYKTLAIEEAQVAEAAALLVRSPRCHLHGCARRQTSLERWHDSLLPRHFQPKFHLPGYAVLGAIASALWSARSCTRTISSTRSCYHRRPHNARRSHCTGLGQGTRLHCRVKPRSAELRAGRLITSR</sequence>
<dbReference type="EMBL" id="ML732386">
    <property type="protein sequence ID" value="KAB8068540.1"/>
    <property type="molecule type" value="Genomic_DNA"/>
</dbReference>
<dbReference type="AlphaFoldDB" id="A0A5N5WMY2"/>
<evidence type="ECO:0000313" key="1">
    <source>
        <dbReference type="EMBL" id="KAB8068540.1"/>
    </source>
</evidence>
<reference evidence="1 2" key="1">
    <citation type="submission" date="2019-04" db="EMBL/GenBank/DDBJ databases">
        <title>Friends and foes A comparative genomics study of 23 Aspergillus species from section Flavi.</title>
        <authorList>
            <consortium name="DOE Joint Genome Institute"/>
            <person name="Kjaerbolling I."/>
            <person name="Vesth T."/>
            <person name="Frisvad J.C."/>
            <person name="Nybo J.L."/>
            <person name="Theobald S."/>
            <person name="Kildgaard S."/>
            <person name="Isbrandt T."/>
            <person name="Kuo A."/>
            <person name="Sato A."/>
            <person name="Lyhne E.K."/>
            <person name="Kogle M.E."/>
            <person name="Wiebenga A."/>
            <person name="Kun R.S."/>
            <person name="Lubbers R.J."/>
            <person name="Makela M.R."/>
            <person name="Barry K."/>
            <person name="Chovatia M."/>
            <person name="Clum A."/>
            <person name="Daum C."/>
            <person name="Haridas S."/>
            <person name="He G."/>
            <person name="LaButti K."/>
            <person name="Lipzen A."/>
            <person name="Mondo S."/>
            <person name="Riley R."/>
            <person name="Salamov A."/>
            <person name="Simmons B.A."/>
            <person name="Magnuson J.K."/>
            <person name="Henrissat B."/>
            <person name="Mortensen U.H."/>
            <person name="Larsen T.O."/>
            <person name="Devries R.P."/>
            <person name="Grigoriev I.V."/>
            <person name="Machida M."/>
            <person name="Baker S.E."/>
            <person name="Andersen M.R."/>
        </authorList>
    </citation>
    <scope>NUCLEOTIDE SEQUENCE [LARGE SCALE GENOMIC DNA]</scope>
    <source>
        <strain evidence="1 2">CBS 151.66</strain>
    </source>
</reference>
<organism evidence="1 2">
    <name type="scientific">Aspergillus leporis</name>
    <dbReference type="NCBI Taxonomy" id="41062"/>
    <lineage>
        <taxon>Eukaryota</taxon>
        <taxon>Fungi</taxon>
        <taxon>Dikarya</taxon>
        <taxon>Ascomycota</taxon>
        <taxon>Pezizomycotina</taxon>
        <taxon>Eurotiomycetes</taxon>
        <taxon>Eurotiomycetidae</taxon>
        <taxon>Eurotiales</taxon>
        <taxon>Aspergillaceae</taxon>
        <taxon>Aspergillus</taxon>
        <taxon>Aspergillus subgen. Circumdati</taxon>
    </lineage>
</organism>
<evidence type="ECO:0000313" key="2">
    <source>
        <dbReference type="Proteomes" id="UP000326565"/>
    </source>
</evidence>
<keyword evidence="2" id="KW-1185">Reference proteome</keyword>
<proteinExistence type="predicted"/>
<name>A0A5N5WMY2_9EURO</name>
<dbReference type="Proteomes" id="UP000326565">
    <property type="component" value="Unassembled WGS sequence"/>
</dbReference>